<reference evidence="2 3" key="1">
    <citation type="submission" date="2016-12" db="EMBL/GenBank/DDBJ databases">
        <title>The genomes of Aspergillus section Nigri reveals drivers in fungal speciation.</title>
        <authorList>
            <consortium name="DOE Joint Genome Institute"/>
            <person name="Vesth T.C."/>
            <person name="Nybo J."/>
            <person name="Theobald S."/>
            <person name="Brandl J."/>
            <person name="Frisvad J.C."/>
            <person name="Nielsen K.F."/>
            <person name="Lyhne E.K."/>
            <person name="Kogle M.E."/>
            <person name="Kuo A."/>
            <person name="Riley R."/>
            <person name="Clum A."/>
            <person name="Nolan M."/>
            <person name="Lipzen A."/>
            <person name="Salamov A."/>
            <person name="Henrissat B."/>
            <person name="Wiebenga A."/>
            <person name="De Vries R.P."/>
            <person name="Grigoriev I.V."/>
            <person name="Mortensen U.H."/>
            <person name="Andersen M.R."/>
            <person name="Baker S.E."/>
        </authorList>
    </citation>
    <scope>NUCLEOTIDE SEQUENCE [LARGE SCALE GENOMIC DNA]</scope>
    <source>
        <strain evidence="2 3">CBS 115572</strain>
    </source>
</reference>
<dbReference type="OrthoDB" id="10401684at2759"/>
<dbReference type="GeneID" id="37115223"/>
<dbReference type="RefSeq" id="XP_025472816.1">
    <property type="nucleotide sequence ID" value="XM_025613080.1"/>
</dbReference>
<organism evidence="2 3">
    <name type="scientific">Aspergillus sclerotioniger CBS 115572</name>
    <dbReference type="NCBI Taxonomy" id="1450535"/>
    <lineage>
        <taxon>Eukaryota</taxon>
        <taxon>Fungi</taxon>
        <taxon>Dikarya</taxon>
        <taxon>Ascomycota</taxon>
        <taxon>Pezizomycotina</taxon>
        <taxon>Eurotiomycetes</taxon>
        <taxon>Eurotiomycetidae</taxon>
        <taxon>Eurotiales</taxon>
        <taxon>Aspergillaceae</taxon>
        <taxon>Aspergillus</taxon>
        <taxon>Aspergillus subgen. Circumdati</taxon>
    </lineage>
</organism>
<dbReference type="Proteomes" id="UP000246702">
    <property type="component" value="Unassembled WGS sequence"/>
</dbReference>
<proteinExistence type="predicted"/>
<keyword evidence="3" id="KW-1185">Reference proteome</keyword>
<keyword evidence="1" id="KW-0812">Transmembrane</keyword>
<evidence type="ECO:0000313" key="3">
    <source>
        <dbReference type="Proteomes" id="UP000246702"/>
    </source>
</evidence>
<feature type="transmembrane region" description="Helical" evidence="1">
    <location>
        <begin position="12"/>
        <end position="38"/>
    </location>
</feature>
<gene>
    <name evidence="2" type="ORF">BO94DRAFT_542133</name>
</gene>
<protein>
    <submittedName>
        <fullName evidence="2">Uncharacterized protein</fullName>
    </submittedName>
</protein>
<dbReference type="AlphaFoldDB" id="A0A317XCJ8"/>
<keyword evidence="1" id="KW-1133">Transmembrane helix</keyword>
<accession>A0A317XCJ8</accession>
<sequence length="667" mass="73846">MLKGIITAYLSLVYNIGCGPAMGLTLWPISVWFTFVLWTRSRWLLKENIEIGLEVVRLSAAKGHASYSVKVAEIAVDSLRGLIAKKGSNEAEADETVKALSDDLVRAINRLHKKNQTNILTEVIDTHIAKFDRALHEGSKKAKNLASAAMVILSSCVKQHDDSEYALNYLAERFVRCLQASKMRQDRLVTGIVNEEVMKLNHLAGKGAEKQAKFLLLAILALLRTSHRPYLVEPLRAISSATVDALSRMTDDGHHSILDNLLKDSADTIYTALRTKEFEAKHISGAIQSLMIAAFGRNADGLIEKLSVSWVDVWNRVAEIGHDVETKNKFQLLIAEREDAIYLGVENESHKSASSWDVSFELLLTAMKRGKEDVRDGLSHSIISGLARAKKERGDGSVRSLICGNALAFSQACRQGDIRRAKAVSNTCIQLIRTAMSEREDWLVKDLSAVWVAELDMISINGTGVSLDGMLYDVLTKPFTDMIRGGDKSKAQKQSNVGIELLLAAIRGRKPSSISSLSKSWVVSLINAKREEKLCPISELISARTCRFTDTIIYCDARESEAHGMAMIELRLAAQDVEGSRLAKDLETSFVEGLGKAVELQAGIKASQMLHQIRLNYLEKVVNSGTTQDVQKWFGMIRSIASHARGQNPAVYKILREERNWGVYILG</sequence>
<evidence type="ECO:0000256" key="1">
    <source>
        <dbReference type="SAM" id="Phobius"/>
    </source>
</evidence>
<keyword evidence="1" id="KW-0472">Membrane</keyword>
<comment type="caution">
    <text evidence="2">The sequence shown here is derived from an EMBL/GenBank/DDBJ whole genome shotgun (WGS) entry which is preliminary data.</text>
</comment>
<name>A0A317XCJ8_9EURO</name>
<evidence type="ECO:0000313" key="2">
    <source>
        <dbReference type="EMBL" id="PWY96055.1"/>
    </source>
</evidence>
<dbReference type="EMBL" id="MSFK01000002">
    <property type="protein sequence ID" value="PWY96055.1"/>
    <property type="molecule type" value="Genomic_DNA"/>
</dbReference>